<dbReference type="GO" id="GO:0004016">
    <property type="term" value="F:adenylate cyclase activity"/>
    <property type="evidence" value="ECO:0007669"/>
    <property type="project" value="UniProtKB-ARBA"/>
</dbReference>
<evidence type="ECO:0000313" key="11">
    <source>
        <dbReference type="Proteomes" id="UP000587760"/>
    </source>
</evidence>
<dbReference type="InterPro" id="IPR050697">
    <property type="entry name" value="Adenylyl/Guanylyl_Cyclase_3/4"/>
</dbReference>
<feature type="domain" description="Guanylate cyclase" evidence="8">
    <location>
        <begin position="299"/>
        <end position="431"/>
    </location>
</feature>
<evidence type="ECO:0000256" key="6">
    <source>
        <dbReference type="ARBA" id="ARBA00023136"/>
    </source>
</evidence>
<dbReference type="Pfam" id="PF00211">
    <property type="entry name" value="Guanylate_cyc"/>
    <property type="match status" value="1"/>
</dbReference>
<dbReference type="GO" id="GO:0030313">
    <property type="term" value="C:cell envelope"/>
    <property type="evidence" value="ECO:0007669"/>
    <property type="project" value="UniProtKB-SubCell"/>
</dbReference>
<reference evidence="10 11" key="1">
    <citation type="submission" date="2020-08" db="EMBL/GenBank/DDBJ databases">
        <title>Genomic Encyclopedia of Type Strains, Phase IV (KMG-IV): sequencing the most valuable type-strain genomes for metagenomic binning, comparative biology and taxonomic classification.</title>
        <authorList>
            <person name="Goeker M."/>
        </authorList>
    </citation>
    <scope>NUCLEOTIDE SEQUENCE [LARGE SCALE GENOMIC DNA]</scope>
    <source>
        <strain evidence="10 11">DSM 2461</strain>
    </source>
</reference>
<proteinExistence type="inferred from homology"/>
<comment type="subcellular location">
    <subcellularLocation>
        <location evidence="1">Cell envelope</location>
    </subcellularLocation>
</comment>
<evidence type="ECO:0000256" key="1">
    <source>
        <dbReference type="ARBA" id="ARBA00004196"/>
    </source>
</evidence>
<feature type="domain" description="HAMP" evidence="9">
    <location>
        <begin position="195"/>
        <end position="248"/>
    </location>
</feature>
<evidence type="ECO:0000256" key="2">
    <source>
        <dbReference type="ARBA" id="ARBA00005381"/>
    </source>
</evidence>
<dbReference type="InterPro" id="IPR003660">
    <property type="entry name" value="HAMP_dom"/>
</dbReference>
<dbReference type="PROSITE" id="PS50885">
    <property type="entry name" value="HAMP"/>
    <property type="match status" value="1"/>
</dbReference>
<dbReference type="FunFam" id="3.30.70.1230:FF:000016">
    <property type="entry name" value="Adenylate/guanylate cyclase domain-containing protein"/>
    <property type="match status" value="1"/>
</dbReference>
<feature type="transmembrane region" description="Helical" evidence="7">
    <location>
        <begin position="7"/>
        <end position="29"/>
    </location>
</feature>
<dbReference type="PROSITE" id="PS50125">
    <property type="entry name" value="GUANYLATE_CYCLASE_2"/>
    <property type="match status" value="1"/>
</dbReference>
<dbReference type="InterPro" id="IPR029787">
    <property type="entry name" value="Nucleotide_cyclase"/>
</dbReference>
<sequence length="552" mass="62390">MRIRTKIISIVLPLIIVTLTLAGFSAYFASTSGISEIARNFLGFKAEELEKYTENQWKLLVDNNFTDRSDMVAATKAGVEAFAYSIIRSNTELIAAFDKEGVIQMQTGELDLSPAELRQIRILISDQSTEMKEISLGGIERVGKGFWFEPFGWYVFLTEERDTFYSSVNRITTQTIYIIAIGVVVAVVMLAWLANYLTRPLNDVVKTMREIIADNDLSRRVQVEFNDETGELAHTFNIMSEELEGAYSKIKEFAMDAVIARKKERKIRNMFEKYVPQDLIDSLFANPESMLVGNNRYLSILFSDIRSFTTISERLAPDDLVNSLNRYFDIMVDIIMDKNGIVDKYIGDAIMAFFGAPVAYENDTVNSVYAALEMVDGIKRFNDQQIKLGKPEFKTGIGVNYGEVTVGNIGTEKKMDYTVIGDAVNLASRLEGLTKEYGQDLIISEALYGEVDGKIPCRFLDTVAVKGKTKGVKIYSAKRDLNDKEKKAWDIHATGMDFYLNRKFKEGIACFDRVQEILPGDKVSLMIAERCNEYIKTPPPENWDGVKVMKTK</sequence>
<dbReference type="EMBL" id="JACHGJ010000001">
    <property type="protein sequence ID" value="MBB6478414.1"/>
    <property type="molecule type" value="Genomic_DNA"/>
</dbReference>
<evidence type="ECO:0000259" key="8">
    <source>
        <dbReference type="PROSITE" id="PS50125"/>
    </source>
</evidence>
<dbReference type="SUPFAM" id="SSF158472">
    <property type="entry name" value="HAMP domain-like"/>
    <property type="match status" value="1"/>
</dbReference>
<dbReference type="GO" id="GO:0006171">
    <property type="term" value="P:cAMP biosynthetic process"/>
    <property type="evidence" value="ECO:0007669"/>
    <property type="project" value="TreeGrafter"/>
</dbReference>
<dbReference type="PANTHER" id="PTHR43081:SF1">
    <property type="entry name" value="ADENYLATE CYCLASE, TERMINAL-DIFFERENTIATION SPECIFIC"/>
    <property type="match status" value="1"/>
</dbReference>
<organism evidence="10 11">
    <name type="scientific">Spirochaeta isovalerica</name>
    <dbReference type="NCBI Taxonomy" id="150"/>
    <lineage>
        <taxon>Bacteria</taxon>
        <taxon>Pseudomonadati</taxon>
        <taxon>Spirochaetota</taxon>
        <taxon>Spirochaetia</taxon>
        <taxon>Spirochaetales</taxon>
        <taxon>Spirochaetaceae</taxon>
        <taxon>Spirochaeta</taxon>
    </lineage>
</organism>
<dbReference type="CDD" id="cd07302">
    <property type="entry name" value="CHD"/>
    <property type="match status" value="1"/>
</dbReference>
<dbReference type="AlphaFoldDB" id="A0A841R0F0"/>
<keyword evidence="3" id="KW-1003">Cell membrane</keyword>
<evidence type="ECO:0000256" key="5">
    <source>
        <dbReference type="ARBA" id="ARBA00022989"/>
    </source>
</evidence>
<evidence type="ECO:0000259" key="9">
    <source>
        <dbReference type="PROSITE" id="PS50885"/>
    </source>
</evidence>
<keyword evidence="6 7" id="KW-0472">Membrane</keyword>
<comment type="caution">
    <text evidence="10">The sequence shown here is derived from an EMBL/GenBank/DDBJ whole genome shotgun (WGS) entry which is preliminary data.</text>
</comment>
<dbReference type="PANTHER" id="PTHR43081">
    <property type="entry name" value="ADENYLATE CYCLASE, TERMINAL-DIFFERENTIATION SPECIFIC-RELATED"/>
    <property type="match status" value="1"/>
</dbReference>
<evidence type="ECO:0000256" key="3">
    <source>
        <dbReference type="ARBA" id="ARBA00022475"/>
    </source>
</evidence>
<dbReference type="GO" id="GO:0035556">
    <property type="term" value="P:intracellular signal transduction"/>
    <property type="evidence" value="ECO:0007669"/>
    <property type="project" value="InterPro"/>
</dbReference>
<keyword evidence="11" id="KW-1185">Reference proteome</keyword>
<comment type="similarity">
    <text evidence="2">Belongs to the adenylyl cyclase class-3 family.</text>
</comment>
<evidence type="ECO:0000313" key="10">
    <source>
        <dbReference type="EMBL" id="MBB6478414.1"/>
    </source>
</evidence>
<dbReference type="CDD" id="cd06225">
    <property type="entry name" value="HAMP"/>
    <property type="match status" value="1"/>
</dbReference>
<dbReference type="SMART" id="SM00044">
    <property type="entry name" value="CYCc"/>
    <property type="match status" value="1"/>
</dbReference>
<dbReference type="Pfam" id="PF00672">
    <property type="entry name" value="HAMP"/>
    <property type="match status" value="1"/>
</dbReference>
<keyword evidence="4 7" id="KW-0812">Transmembrane</keyword>
<dbReference type="Gene3D" id="3.30.70.1230">
    <property type="entry name" value="Nucleotide cyclase"/>
    <property type="match status" value="1"/>
</dbReference>
<protein>
    <submittedName>
        <fullName evidence="10">Class 3 adenylate cyclase/HAMP domain-containing protein</fullName>
    </submittedName>
</protein>
<dbReference type="Gene3D" id="6.10.340.10">
    <property type="match status" value="1"/>
</dbReference>
<feature type="transmembrane region" description="Helical" evidence="7">
    <location>
        <begin position="176"/>
        <end position="198"/>
    </location>
</feature>
<dbReference type="Proteomes" id="UP000587760">
    <property type="component" value="Unassembled WGS sequence"/>
</dbReference>
<accession>A0A841R0F0</accession>
<dbReference type="SUPFAM" id="SSF55073">
    <property type="entry name" value="Nucleotide cyclase"/>
    <property type="match status" value="1"/>
</dbReference>
<dbReference type="RefSeq" id="WP_184742232.1">
    <property type="nucleotide sequence ID" value="NZ_JACHGJ010000001.1"/>
</dbReference>
<dbReference type="GO" id="GO:0016020">
    <property type="term" value="C:membrane"/>
    <property type="evidence" value="ECO:0007669"/>
    <property type="project" value="InterPro"/>
</dbReference>
<evidence type="ECO:0000256" key="4">
    <source>
        <dbReference type="ARBA" id="ARBA00022692"/>
    </source>
</evidence>
<dbReference type="SMART" id="SM00304">
    <property type="entry name" value="HAMP"/>
    <property type="match status" value="1"/>
</dbReference>
<name>A0A841R0F0_9SPIO</name>
<keyword evidence="5 7" id="KW-1133">Transmembrane helix</keyword>
<dbReference type="InterPro" id="IPR001054">
    <property type="entry name" value="A/G_cyclase"/>
</dbReference>
<evidence type="ECO:0000256" key="7">
    <source>
        <dbReference type="SAM" id="Phobius"/>
    </source>
</evidence>
<gene>
    <name evidence="10" type="ORF">HNR50_000047</name>
</gene>